<comment type="caution">
    <text evidence="2">The sequence shown here is derived from an EMBL/GenBank/DDBJ whole genome shotgun (WGS) entry which is preliminary data.</text>
</comment>
<evidence type="ECO:0000313" key="3">
    <source>
        <dbReference type="Proteomes" id="UP000290849"/>
    </source>
</evidence>
<dbReference type="OrthoDB" id="9937192at2"/>
<protein>
    <recommendedName>
        <fullName evidence="4">MarR family transcriptional regulator</fullName>
    </recommendedName>
</protein>
<keyword evidence="3" id="KW-1185">Reference proteome</keyword>
<evidence type="ECO:0008006" key="4">
    <source>
        <dbReference type="Google" id="ProtNLM"/>
    </source>
</evidence>
<sequence>MSKATERKILMLLRERGELAQYQIIDLSGESYNPVIKALTSLHNHKRIHISDWERNRNGNYGASWSLGENDDAPRPKGDRPKTDHIKAIMSAICGMEVSPFRTAIWNVERAR</sequence>
<dbReference type="Proteomes" id="UP000290849">
    <property type="component" value="Unassembled WGS sequence"/>
</dbReference>
<organism evidence="2 3">
    <name type="scientific">Achromobacter aloeverae</name>
    <dbReference type="NCBI Taxonomy" id="1750518"/>
    <lineage>
        <taxon>Bacteria</taxon>
        <taxon>Pseudomonadati</taxon>
        <taxon>Pseudomonadota</taxon>
        <taxon>Betaproteobacteria</taxon>
        <taxon>Burkholderiales</taxon>
        <taxon>Alcaligenaceae</taxon>
        <taxon>Achromobacter</taxon>
    </lineage>
</organism>
<dbReference type="AlphaFoldDB" id="A0A4Q1HIE0"/>
<gene>
    <name evidence="2" type="ORF">C7R54_15610</name>
</gene>
<name>A0A4Q1HIE0_9BURK</name>
<evidence type="ECO:0000313" key="2">
    <source>
        <dbReference type="EMBL" id="RXN88002.1"/>
    </source>
</evidence>
<feature type="region of interest" description="Disordered" evidence="1">
    <location>
        <begin position="64"/>
        <end position="83"/>
    </location>
</feature>
<evidence type="ECO:0000256" key="1">
    <source>
        <dbReference type="SAM" id="MobiDB-lite"/>
    </source>
</evidence>
<feature type="compositionally biased region" description="Basic and acidic residues" evidence="1">
    <location>
        <begin position="72"/>
        <end position="83"/>
    </location>
</feature>
<dbReference type="EMBL" id="PYAL01000004">
    <property type="protein sequence ID" value="RXN88002.1"/>
    <property type="molecule type" value="Genomic_DNA"/>
</dbReference>
<proteinExistence type="predicted"/>
<dbReference type="RefSeq" id="WP_129151371.1">
    <property type="nucleotide sequence ID" value="NZ_JBHSDO010000011.1"/>
</dbReference>
<accession>A0A4Q1HIE0</accession>
<reference evidence="2 3" key="1">
    <citation type="journal article" date="2017" name="Int. J. Syst. Evol. Microbiol.">
        <title>Achromobacter aloeverae sp. nov., isolated from the root of Aloe vera (L.) Burm.f.</title>
        <authorList>
            <person name="Kuncharoen N."/>
            <person name="Muramatsu Y."/>
            <person name="Shibata C."/>
            <person name="Kamakura Y."/>
            <person name="Nakagawa Y."/>
            <person name="Tanasupawat S."/>
        </authorList>
    </citation>
    <scope>NUCLEOTIDE SEQUENCE [LARGE SCALE GENOMIC DNA]</scope>
    <source>
        <strain evidence="2 3">AVA-1</strain>
    </source>
</reference>